<dbReference type="STRING" id="1380566.A0A179FWV6"/>
<feature type="compositionally biased region" description="Polar residues" evidence="1">
    <location>
        <begin position="269"/>
        <end position="305"/>
    </location>
</feature>
<feature type="compositionally biased region" description="Basic and acidic residues" evidence="1">
    <location>
        <begin position="43"/>
        <end position="55"/>
    </location>
</feature>
<feature type="region of interest" description="Disordered" evidence="1">
    <location>
        <begin position="427"/>
        <end position="464"/>
    </location>
</feature>
<reference evidence="2 3" key="1">
    <citation type="journal article" date="2016" name="PLoS Pathog.">
        <title>Biosynthesis of antibiotic leucinostatins in bio-control fungus Purpureocillium lilacinum and their inhibition on phytophthora revealed by genome mining.</title>
        <authorList>
            <person name="Wang G."/>
            <person name="Liu Z."/>
            <person name="Lin R."/>
            <person name="Li E."/>
            <person name="Mao Z."/>
            <person name="Ling J."/>
            <person name="Yang Y."/>
            <person name="Yin W.B."/>
            <person name="Xie B."/>
        </authorList>
    </citation>
    <scope>NUCLEOTIDE SEQUENCE [LARGE SCALE GENOMIC DNA]</scope>
    <source>
        <strain evidence="2">170</strain>
    </source>
</reference>
<comment type="caution">
    <text evidence="2">The sequence shown here is derived from an EMBL/GenBank/DDBJ whole genome shotgun (WGS) entry which is preliminary data.</text>
</comment>
<evidence type="ECO:0000313" key="3">
    <source>
        <dbReference type="Proteomes" id="UP000078397"/>
    </source>
</evidence>
<evidence type="ECO:0000313" key="2">
    <source>
        <dbReference type="EMBL" id="OAQ70114.1"/>
    </source>
</evidence>
<feature type="compositionally biased region" description="Polar residues" evidence="1">
    <location>
        <begin position="170"/>
        <end position="181"/>
    </location>
</feature>
<sequence>MKTTDPRMNRQDAYLGDNLRNKIDQLYREAEDLHKSQNTVEHLTNDSDHLDHDSDMSSVPGNAIPRDQLSTDTPTKQSRISRLHSLSEDAKYSFSSRSNNHDIEEDAVQSSPQTVEAHITGCSNHSIYTITSSGKRSPNQSLSEEKEGEDLDMVSVSCPEPLAIRHNSKGDGSSTSSQTARPPSVDMKTKGLVRTDDAGPQPTGEASTNVTDAVLKERSAMTSAEPDLPSMTGYKRHRQNTQLCPRPQTPSTEPDPWPVLRSIGKSPRYQPTSTSNPVPGTQTPLRKVSSNPGGVQPRSICSTPSEWRKNLRKTDDAVLGSPSKIIPTGTPASEWRQSLTKAERNAPRASHRSTLCKSCNPTTSKPSTVHGGTSGRCSHKGSASHVMSTSNSNFGDPFTEPRVSLRSIENSLAWKRAQEDIERQASMYAAEESPTVKPNPAFEEDEKEDGSVRRSSPKSSHSCNWRNRYEDLRDEIVNSEAMLGPYELGDVAMGQEPTPAKTSAADELGIEGLTIVVHMRHKDDLVIKTDLNGREYRSQWTGIQRE</sequence>
<dbReference type="AlphaFoldDB" id="A0A179FWV6"/>
<dbReference type="KEGG" id="pchm:VFPPC_02644"/>
<feature type="compositionally biased region" description="Polar residues" evidence="1">
    <location>
        <begin position="68"/>
        <end position="80"/>
    </location>
</feature>
<organism evidence="2 3">
    <name type="scientific">Pochonia chlamydosporia 170</name>
    <dbReference type="NCBI Taxonomy" id="1380566"/>
    <lineage>
        <taxon>Eukaryota</taxon>
        <taxon>Fungi</taxon>
        <taxon>Dikarya</taxon>
        <taxon>Ascomycota</taxon>
        <taxon>Pezizomycotina</taxon>
        <taxon>Sordariomycetes</taxon>
        <taxon>Hypocreomycetidae</taxon>
        <taxon>Hypocreales</taxon>
        <taxon>Clavicipitaceae</taxon>
        <taxon>Pochonia</taxon>
    </lineage>
</organism>
<feature type="compositionally biased region" description="Polar residues" evidence="1">
    <location>
        <begin position="129"/>
        <end position="142"/>
    </location>
</feature>
<feature type="compositionally biased region" description="Low complexity" evidence="1">
    <location>
        <begin position="453"/>
        <end position="462"/>
    </location>
</feature>
<keyword evidence="3" id="KW-1185">Reference proteome</keyword>
<feature type="compositionally biased region" description="Basic and acidic residues" evidence="1">
    <location>
        <begin position="187"/>
        <end position="197"/>
    </location>
</feature>
<dbReference type="GeneID" id="28846253"/>
<dbReference type="OrthoDB" id="4936413at2759"/>
<evidence type="ECO:0000256" key="1">
    <source>
        <dbReference type="SAM" id="MobiDB-lite"/>
    </source>
</evidence>
<feature type="region of interest" description="Disordered" evidence="1">
    <location>
        <begin position="31"/>
        <end position="99"/>
    </location>
</feature>
<name>A0A179FWV6_METCM</name>
<feature type="compositionally biased region" description="Polar residues" evidence="1">
    <location>
        <begin position="352"/>
        <end position="371"/>
    </location>
</feature>
<proteinExistence type="predicted"/>
<dbReference type="EMBL" id="LSBJ02000002">
    <property type="protein sequence ID" value="OAQ70114.1"/>
    <property type="molecule type" value="Genomic_DNA"/>
</dbReference>
<dbReference type="Proteomes" id="UP000078397">
    <property type="component" value="Unassembled WGS sequence"/>
</dbReference>
<accession>A0A179FWV6</accession>
<feature type="region of interest" description="Disordered" evidence="1">
    <location>
        <begin position="129"/>
        <end position="399"/>
    </location>
</feature>
<dbReference type="RefSeq" id="XP_018146651.1">
    <property type="nucleotide sequence ID" value="XM_018282259.1"/>
</dbReference>
<protein>
    <submittedName>
        <fullName evidence="2">Uncharacterized protein</fullName>
    </submittedName>
</protein>
<feature type="compositionally biased region" description="Polar residues" evidence="1">
    <location>
        <begin position="385"/>
        <end position="394"/>
    </location>
</feature>
<gene>
    <name evidence="2" type="ORF">VFPPC_02644</name>
</gene>
<feature type="compositionally biased region" description="Basic and acidic residues" evidence="1">
    <location>
        <begin position="306"/>
        <end position="316"/>
    </location>
</feature>